<dbReference type="AlphaFoldDB" id="A0AAD5YAP5"/>
<dbReference type="SUPFAM" id="SSF56112">
    <property type="entry name" value="Protein kinase-like (PK-like)"/>
    <property type="match status" value="1"/>
</dbReference>
<dbReference type="InterPro" id="IPR036537">
    <property type="entry name" value="Adaptor_Cbl_N_dom_sf"/>
</dbReference>
<proteinExistence type="predicted"/>
<gene>
    <name evidence="3" type="ORF">NLI96_g9743</name>
</gene>
<dbReference type="GO" id="GO:0007166">
    <property type="term" value="P:cell surface receptor signaling pathway"/>
    <property type="evidence" value="ECO:0007669"/>
    <property type="project" value="InterPro"/>
</dbReference>
<dbReference type="InterPro" id="IPR051681">
    <property type="entry name" value="Ser/Thr_Kinases-Pseudokinases"/>
</dbReference>
<name>A0AAD5YAP5_9APHY</name>
<protein>
    <recommendedName>
        <fullName evidence="2">Protein kinase domain-containing protein</fullName>
    </recommendedName>
</protein>
<dbReference type="Gene3D" id="1.10.510.10">
    <property type="entry name" value="Transferase(Phosphotransferase) domain 1"/>
    <property type="match status" value="1"/>
</dbReference>
<sequence>MNVVSRVIEPIAAGLELAGDVGGVPGLGAAGALIAAIQNNCEKVVTHKVACKRLANKATQLHNTFEDHQDQLKESELRKYTDEVQSTLEKVNTRTRRWASYSRFSAFINDNKIADGIKKCEVELETVLESFTIGAHVLAVANQRQLLEMMKSNDENLRSLILNVLANPDGARQVAELESRGEHVAARVMEEGQRGLRDIRERHVTFEVPAAGSSNSPKSDANYIRVQRSLSKLHNLTGVPPAVKVLNGEVTREGEIPVAGGTYSDVWNGMWMVDQKVALKALRGIRVTSPKAQKRFERELNVWSSLDHPNILKFLGIVTDIGHFIHMVSPWQDHGSVPDYLKKHPNANRQHLLVGASFGLEYLHQKSIVHGNVKGANILVSAKGEACICDFGMSKVVEDVTEQAASATLTKQGSVRWLAPELIEGDISSPSHACDIYSFGMTIFECTTLEIPFSHIKRDAQVIHKLMQFRIKPLRPESPDSKRWLTDSLWDLMMACWQFEPGNRPPMSEIAPRMREIEIEVEGLHTNTAPDTVE</sequence>
<reference evidence="3" key="1">
    <citation type="submission" date="2022-07" db="EMBL/GenBank/DDBJ databases">
        <title>Genome Sequence of Physisporinus lineatus.</title>
        <authorList>
            <person name="Buettner E."/>
        </authorList>
    </citation>
    <scope>NUCLEOTIDE SEQUENCE</scope>
    <source>
        <strain evidence="3">VT162</strain>
    </source>
</reference>
<dbReference type="Proteomes" id="UP001212997">
    <property type="component" value="Unassembled WGS sequence"/>
</dbReference>
<dbReference type="CDD" id="cd21037">
    <property type="entry name" value="MLKL_NTD"/>
    <property type="match status" value="1"/>
</dbReference>
<organism evidence="3 4">
    <name type="scientific">Meripilus lineatus</name>
    <dbReference type="NCBI Taxonomy" id="2056292"/>
    <lineage>
        <taxon>Eukaryota</taxon>
        <taxon>Fungi</taxon>
        <taxon>Dikarya</taxon>
        <taxon>Basidiomycota</taxon>
        <taxon>Agaricomycotina</taxon>
        <taxon>Agaricomycetes</taxon>
        <taxon>Polyporales</taxon>
        <taxon>Meripilaceae</taxon>
        <taxon>Meripilus</taxon>
    </lineage>
</organism>
<dbReference type="EMBL" id="JANAWD010000509">
    <property type="protein sequence ID" value="KAJ3478454.1"/>
    <property type="molecule type" value="Genomic_DNA"/>
</dbReference>
<dbReference type="Gene3D" id="1.20.930.20">
    <property type="entry name" value="Adaptor protein Cbl, N-terminal domain"/>
    <property type="match status" value="1"/>
</dbReference>
<dbReference type="InterPro" id="IPR001245">
    <property type="entry name" value="Ser-Thr/Tyr_kinase_cat_dom"/>
</dbReference>
<comment type="caution">
    <text evidence="3">The sequence shown here is derived from an EMBL/GenBank/DDBJ whole genome shotgun (WGS) entry which is preliminary data.</text>
</comment>
<evidence type="ECO:0000259" key="2">
    <source>
        <dbReference type="PROSITE" id="PS50011"/>
    </source>
</evidence>
<dbReference type="InterPro" id="IPR000719">
    <property type="entry name" value="Prot_kinase_dom"/>
</dbReference>
<dbReference type="GO" id="GO:0005524">
    <property type="term" value="F:ATP binding"/>
    <property type="evidence" value="ECO:0007669"/>
    <property type="project" value="InterPro"/>
</dbReference>
<dbReference type="PANTHER" id="PTHR44329">
    <property type="entry name" value="SERINE/THREONINE-PROTEIN KINASE TNNI3K-RELATED"/>
    <property type="match status" value="1"/>
</dbReference>
<dbReference type="GO" id="GO:0004674">
    <property type="term" value="F:protein serine/threonine kinase activity"/>
    <property type="evidence" value="ECO:0007669"/>
    <property type="project" value="TreeGrafter"/>
</dbReference>
<evidence type="ECO:0000256" key="1">
    <source>
        <dbReference type="SAM" id="Coils"/>
    </source>
</evidence>
<feature type="coiled-coil region" evidence="1">
    <location>
        <begin position="51"/>
        <end position="78"/>
    </location>
</feature>
<dbReference type="PROSITE" id="PS50011">
    <property type="entry name" value="PROTEIN_KINASE_DOM"/>
    <property type="match status" value="1"/>
</dbReference>
<feature type="domain" description="Protein kinase" evidence="2">
    <location>
        <begin position="252"/>
        <end position="514"/>
    </location>
</feature>
<evidence type="ECO:0000313" key="3">
    <source>
        <dbReference type="EMBL" id="KAJ3478454.1"/>
    </source>
</evidence>
<keyword evidence="1" id="KW-0175">Coiled coil</keyword>
<dbReference type="Pfam" id="PF07714">
    <property type="entry name" value="PK_Tyr_Ser-Thr"/>
    <property type="match status" value="1"/>
</dbReference>
<dbReference type="PANTHER" id="PTHR44329:SF214">
    <property type="entry name" value="PROTEIN KINASE DOMAIN-CONTAINING PROTEIN"/>
    <property type="match status" value="1"/>
</dbReference>
<dbReference type="InterPro" id="IPR059179">
    <property type="entry name" value="MLKL-like_MCAfunc"/>
</dbReference>
<keyword evidence="4" id="KW-1185">Reference proteome</keyword>
<evidence type="ECO:0000313" key="4">
    <source>
        <dbReference type="Proteomes" id="UP001212997"/>
    </source>
</evidence>
<dbReference type="InterPro" id="IPR011009">
    <property type="entry name" value="Kinase-like_dom_sf"/>
</dbReference>
<accession>A0AAD5YAP5</accession>